<dbReference type="InterPro" id="IPR036322">
    <property type="entry name" value="WD40_repeat_dom_sf"/>
</dbReference>
<dbReference type="Gene3D" id="2.130.10.10">
    <property type="entry name" value="YVTN repeat-like/Quinoprotein amine dehydrogenase"/>
    <property type="match status" value="2"/>
</dbReference>
<keyword evidence="2" id="KW-1185">Reference proteome</keyword>
<name>A0A875RYF1_EENNA</name>
<accession>A0A875RYF1</accession>
<dbReference type="AlphaFoldDB" id="A0A875RYF1"/>
<evidence type="ECO:0000313" key="1">
    <source>
        <dbReference type="EMBL" id="QPG74176.1"/>
    </source>
</evidence>
<dbReference type="OrthoDB" id="1932312at2759"/>
<evidence type="ECO:0000313" key="2">
    <source>
        <dbReference type="Proteomes" id="UP000662931"/>
    </source>
</evidence>
<dbReference type="Proteomes" id="UP000662931">
    <property type="component" value="Chromosome 1"/>
</dbReference>
<dbReference type="GeneID" id="62194901"/>
<gene>
    <name evidence="1" type="ORF">FOA43_001500</name>
</gene>
<sequence>MTPDEYVQDIVAHYLEHHSFSKTLETFEIEANRKFNTARVEESLTSIVNDRVNFKELRDNAALNDNDDDSPVYTPQQIQLINDRLLQIPMWTVVKPTDKQELDILKDSLVIYSRYDRIKVDGADFNVGIFTTSGLSLCIYDLDANTLLMSNSGLHPSNPIKAVLCVPDTDIVLMCGMEGSLTVGRLVKDRDGLALVKLVEGIKLHKRLITSIDYISFSKNMGYLCSVGWDSKFVVHKVQLNEDNPAIIKLDEKSLRTKATCLLTMTDRESGLPVILVGSTDSSMISMFIISNSEKLVEVAKLSLNDSEFSSHSFQPMTLAQVGTNLVSVGTDHVPYLRVITIMIPSIRGVLKQNLPIIRNIIVSNLNSMTPQNKYSSPILLNRPDDKQGIWILGDDGTIRGFDLSTGKVVETLKTHKGRIKTAFVGTNSKHQEIIVSTGAMDRTIALWK</sequence>
<proteinExistence type="predicted"/>
<organism evidence="1 2">
    <name type="scientific">Eeniella nana</name>
    <name type="common">Yeast</name>
    <name type="synonym">Brettanomyces nanus</name>
    <dbReference type="NCBI Taxonomy" id="13502"/>
    <lineage>
        <taxon>Eukaryota</taxon>
        <taxon>Fungi</taxon>
        <taxon>Dikarya</taxon>
        <taxon>Ascomycota</taxon>
        <taxon>Saccharomycotina</taxon>
        <taxon>Pichiomycetes</taxon>
        <taxon>Pichiales</taxon>
        <taxon>Pichiaceae</taxon>
        <taxon>Brettanomyces</taxon>
    </lineage>
</organism>
<dbReference type="EMBL" id="CP064812">
    <property type="protein sequence ID" value="QPG74176.1"/>
    <property type="molecule type" value="Genomic_DNA"/>
</dbReference>
<dbReference type="PROSITE" id="PS50896">
    <property type="entry name" value="LISH"/>
    <property type="match status" value="1"/>
</dbReference>
<dbReference type="RefSeq" id="XP_038777741.1">
    <property type="nucleotide sequence ID" value="XM_038921813.1"/>
</dbReference>
<dbReference type="InterPro" id="IPR006594">
    <property type="entry name" value="LisH"/>
</dbReference>
<dbReference type="InterPro" id="IPR015943">
    <property type="entry name" value="WD40/YVTN_repeat-like_dom_sf"/>
</dbReference>
<protein>
    <recommendedName>
        <fullName evidence="3">LisH domain-containing protein</fullName>
    </recommendedName>
</protein>
<reference evidence="1" key="1">
    <citation type="submission" date="2020-10" db="EMBL/GenBank/DDBJ databases">
        <authorList>
            <person name="Roach M.J.R."/>
        </authorList>
    </citation>
    <scope>NUCLEOTIDE SEQUENCE</scope>
    <source>
        <strain evidence="1">CBS 1945</strain>
    </source>
</reference>
<dbReference type="KEGG" id="bnn:FOA43_001500"/>
<evidence type="ECO:0008006" key="3">
    <source>
        <dbReference type="Google" id="ProtNLM"/>
    </source>
</evidence>
<dbReference type="SUPFAM" id="SSF50978">
    <property type="entry name" value="WD40 repeat-like"/>
    <property type="match status" value="1"/>
</dbReference>